<proteinExistence type="inferred from homology"/>
<dbReference type="PANTHER" id="PTHR19232:SF7">
    <property type="entry name" value="CENTROCORTIN, ISOFORM A"/>
    <property type="match status" value="1"/>
</dbReference>
<dbReference type="InterPro" id="IPR026079">
    <property type="entry name" value="CDR2"/>
</dbReference>
<feature type="compositionally biased region" description="Low complexity" evidence="4">
    <location>
        <begin position="284"/>
        <end position="302"/>
    </location>
</feature>
<feature type="coiled-coil region" evidence="3">
    <location>
        <begin position="35"/>
        <end position="125"/>
    </location>
</feature>
<name>E4WUE4_OIKDI</name>
<protein>
    <submittedName>
        <fullName evidence="5">Uncharacterized protein</fullName>
    </submittedName>
</protein>
<accession>E4WUE4</accession>
<dbReference type="InParanoid" id="E4WUE4"/>
<gene>
    <name evidence="5" type="ORF">GSOID_T00006376001</name>
</gene>
<keyword evidence="2 3" id="KW-0175">Coiled coil</keyword>
<dbReference type="OrthoDB" id="10059415at2759"/>
<comment type="similarity">
    <text evidence="1">Belongs to the CDR2 family.</text>
</comment>
<sequence length="332" mass="38459">MAEIDQKANYIADLEFAAKIGKILLEQNQELDLHCQTLEKKVVDQDEQIRHLEKQLNILRDLEDNRCKVYEQLQRSCSEFEKENSQLADRHRTATEQIEKLTILSDEQEIQLNNLTDEIVSIRNSSFGSCEIKEDKEEKQNEENEFLRIKVLTKDLELEKSRGRKMENDLNLIIADYELLQRESDAFKDENADLRKMNELHCERLKQLEDQAEFQSVKSHVSTSDTTLVKELDEKYNALKKKYESIVNQINLRNTSKTSPEYNEIFRKLFSLLSDSIDTKKNSSHLSISTPSTPTTAFSSTSRDSINSSPVAALPRSELIFEQSSLGHDDQH</sequence>
<evidence type="ECO:0000256" key="2">
    <source>
        <dbReference type="ARBA" id="ARBA00023054"/>
    </source>
</evidence>
<feature type="coiled-coil region" evidence="3">
    <location>
        <begin position="177"/>
        <end position="249"/>
    </location>
</feature>
<dbReference type="EMBL" id="FN653016">
    <property type="protein sequence ID" value="CBY07285.1"/>
    <property type="molecule type" value="Genomic_DNA"/>
</dbReference>
<evidence type="ECO:0000256" key="4">
    <source>
        <dbReference type="SAM" id="MobiDB-lite"/>
    </source>
</evidence>
<feature type="region of interest" description="Disordered" evidence="4">
    <location>
        <begin position="281"/>
        <end position="311"/>
    </location>
</feature>
<organism evidence="5">
    <name type="scientific">Oikopleura dioica</name>
    <name type="common">Tunicate</name>
    <dbReference type="NCBI Taxonomy" id="34765"/>
    <lineage>
        <taxon>Eukaryota</taxon>
        <taxon>Metazoa</taxon>
        <taxon>Chordata</taxon>
        <taxon>Tunicata</taxon>
        <taxon>Appendicularia</taxon>
        <taxon>Copelata</taxon>
        <taxon>Oikopleuridae</taxon>
        <taxon>Oikopleura</taxon>
    </lineage>
</organism>
<evidence type="ECO:0000313" key="5">
    <source>
        <dbReference type="EMBL" id="CBY07285.1"/>
    </source>
</evidence>
<dbReference type="AlphaFoldDB" id="E4WUE4"/>
<evidence type="ECO:0000256" key="3">
    <source>
        <dbReference type="SAM" id="Coils"/>
    </source>
</evidence>
<keyword evidence="6" id="KW-1185">Reference proteome</keyword>
<evidence type="ECO:0000313" key="6">
    <source>
        <dbReference type="Proteomes" id="UP000001307"/>
    </source>
</evidence>
<reference evidence="5" key="1">
    <citation type="journal article" date="2010" name="Science">
        <title>Plasticity of animal genome architecture unmasked by rapid evolution of a pelagic tunicate.</title>
        <authorList>
            <person name="Denoeud F."/>
            <person name="Henriet S."/>
            <person name="Mungpakdee S."/>
            <person name="Aury J.M."/>
            <person name="Da Silva C."/>
            <person name="Brinkmann H."/>
            <person name="Mikhaleva J."/>
            <person name="Olsen L.C."/>
            <person name="Jubin C."/>
            <person name="Canestro C."/>
            <person name="Bouquet J.M."/>
            <person name="Danks G."/>
            <person name="Poulain J."/>
            <person name="Campsteijn C."/>
            <person name="Adamski M."/>
            <person name="Cross I."/>
            <person name="Yadetie F."/>
            <person name="Muffato M."/>
            <person name="Louis A."/>
            <person name="Butcher S."/>
            <person name="Tsagkogeorga G."/>
            <person name="Konrad A."/>
            <person name="Singh S."/>
            <person name="Jensen M.F."/>
            <person name="Cong E.H."/>
            <person name="Eikeseth-Otteraa H."/>
            <person name="Noel B."/>
            <person name="Anthouard V."/>
            <person name="Porcel B.M."/>
            <person name="Kachouri-Lafond R."/>
            <person name="Nishino A."/>
            <person name="Ugolini M."/>
            <person name="Chourrout P."/>
            <person name="Nishida H."/>
            <person name="Aasland R."/>
            <person name="Huzurbazar S."/>
            <person name="Westhof E."/>
            <person name="Delsuc F."/>
            <person name="Lehrach H."/>
            <person name="Reinhardt R."/>
            <person name="Weissenbach J."/>
            <person name="Roy S.W."/>
            <person name="Artiguenave F."/>
            <person name="Postlethwait J.H."/>
            <person name="Manak J.R."/>
            <person name="Thompson E.M."/>
            <person name="Jaillon O."/>
            <person name="Du Pasquier L."/>
            <person name="Boudinot P."/>
            <person name="Liberles D.A."/>
            <person name="Volff J.N."/>
            <person name="Philippe H."/>
            <person name="Lenhard B."/>
            <person name="Roest Crollius H."/>
            <person name="Wincker P."/>
            <person name="Chourrout D."/>
        </authorList>
    </citation>
    <scope>NUCLEOTIDE SEQUENCE [LARGE SCALE GENOMIC DNA]</scope>
</reference>
<evidence type="ECO:0000256" key="1">
    <source>
        <dbReference type="ARBA" id="ARBA00009019"/>
    </source>
</evidence>
<dbReference type="PANTHER" id="PTHR19232">
    <property type="entry name" value="CENTROCORTIN FAMILY MEMBER"/>
    <property type="match status" value="1"/>
</dbReference>
<dbReference type="Proteomes" id="UP000001307">
    <property type="component" value="Unassembled WGS sequence"/>
</dbReference>